<dbReference type="WBParaSite" id="SVE_0031800.1">
    <property type="protein sequence ID" value="SVE_0031800.1"/>
    <property type="gene ID" value="SVE_0031800"/>
</dbReference>
<dbReference type="Proteomes" id="UP000035680">
    <property type="component" value="Unassembled WGS sequence"/>
</dbReference>
<reference evidence="1" key="1">
    <citation type="submission" date="2014-07" db="EMBL/GenBank/DDBJ databases">
        <authorList>
            <person name="Martin A.A"/>
            <person name="De Silva N."/>
        </authorList>
    </citation>
    <scope>NUCLEOTIDE SEQUENCE</scope>
</reference>
<organism evidence="1 2">
    <name type="scientific">Strongyloides venezuelensis</name>
    <name type="common">Threadworm</name>
    <dbReference type="NCBI Taxonomy" id="75913"/>
    <lineage>
        <taxon>Eukaryota</taxon>
        <taxon>Metazoa</taxon>
        <taxon>Ecdysozoa</taxon>
        <taxon>Nematoda</taxon>
        <taxon>Chromadorea</taxon>
        <taxon>Rhabditida</taxon>
        <taxon>Tylenchina</taxon>
        <taxon>Panagrolaimomorpha</taxon>
        <taxon>Strongyloidoidea</taxon>
        <taxon>Strongyloididae</taxon>
        <taxon>Strongyloides</taxon>
    </lineage>
</organism>
<name>A0A0K0EUX2_STRVS</name>
<reference evidence="2" key="2">
    <citation type="submission" date="2015-08" db="UniProtKB">
        <authorList>
            <consortium name="WormBaseParasite"/>
        </authorList>
    </citation>
    <scope>IDENTIFICATION</scope>
</reference>
<protein>
    <submittedName>
        <fullName evidence="2">DUF4258 domain-containing protein</fullName>
    </submittedName>
</protein>
<accession>A0A0K0EUX2</accession>
<evidence type="ECO:0000313" key="1">
    <source>
        <dbReference type="Proteomes" id="UP000035680"/>
    </source>
</evidence>
<evidence type="ECO:0000313" key="2">
    <source>
        <dbReference type="WBParaSite" id="SVE_0031800.1"/>
    </source>
</evidence>
<keyword evidence="1" id="KW-1185">Reference proteome</keyword>
<sequence>MVNHCLEGLKSEIKMPNFNKMIRFYRNHELTEEKTVERMIERRKHDEAELANIEKREIKITTVETRTVMIVEPIRRSSRRSDQK</sequence>
<proteinExistence type="predicted"/>
<dbReference type="AlphaFoldDB" id="A0A0K0EUX2"/>